<dbReference type="InterPro" id="IPR036038">
    <property type="entry name" value="Aminotransferase-like"/>
</dbReference>
<dbReference type="FunFam" id="3.20.10.10:FF:000002">
    <property type="entry name" value="D-alanine aminotransferase"/>
    <property type="match status" value="1"/>
</dbReference>
<evidence type="ECO:0000256" key="1">
    <source>
        <dbReference type="ARBA" id="ARBA00001933"/>
    </source>
</evidence>
<evidence type="ECO:0000256" key="3">
    <source>
        <dbReference type="ARBA" id="ARBA00022898"/>
    </source>
</evidence>
<dbReference type="InterPro" id="IPR043132">
    <property type="entry name" value="BCAT-like_C"/>
</dbReference>
<evidence type="ECO:0000256" key="7">
    <source>
        <dbReference type="ARBA" id="ARBA00049529"/>
    </source>
</evidence>
<dbReference type="GO" id="GO:0008696">
    <property type="term" value="F:4-amino-4-deoxychorismate lyase activity"/>
    <property type="evidence" value="ECO:0007669"/>
    <property type="project" value="UniProtKB-EC"/>
</dbReference>
<comment type="function">
    <text evidence="8">Involved in the biosynthesis of p-aminobenzoate (PABA), a precursor of tetrahydrofolate. Converts 4-amino-4-deoxychorismate into 4-aminobenzoate (PABA) and pyruvate.</text>
</comment>
<dbReference type="EMBL" id="CAADFS010000003">
    <property type="protein sequence ID" value="VFK38107.1"/>
    <property type="molecule type" value="Genomic_DNA"/>
</dbReference>
<evidence type="ECO:0000256" key="11">
    <source>
        <dbReference type="RuleBase" id="RU004106"/>
    </source>
</evidence>
<name>A0A450Y999_9GAMM</name>
<keyword evidence="4" id="KW-0289">Folate biosynthesis</keyword>
<organism evidence="13">
    <name type="scientific">Candidatus Kentrum sp. TC</name>
    <dbReference type="NCBI Taxonomy" id="2126339"/>
    <lineage>
        <taxon>Bacteria</taxon>
        <taxon>Pseudomonadati</taxon>
        <taxon>Pseudomonadota</taxon>
        <taxon>Gammaproteobacteria</taxon>
        <taxon>Candidatus Kentrum</taxon>
    </lineage>
</organism>
<evidence type="ECO:0000256" key="4">
    <source>
        <dbReference type="ARBA" id="ARBA00022909"/>
    </source>
</evidence>
<dbReference type="EC" id="4.1.3.38" evidence="6"/>
<dbReference type="Gene3D" id="3.30.470.10">
    <property type="match status" value="1"/>
</dbReference>
<keyword evidence="3 12" id="KW-0663">Pyridoxal phosphate</keyword>
<dbReference type="GO" id="GO:0005829">
    <property type="term" value="C:cytosol"/>
    <property type="evidence" value="ECO:0007669"/>
    <property type="project" value="TreeGrafter"/>
</dbReference>
<sequence>MAASSRRHKDVFSIKPIDPPSRMSIAYLNGVYTPLDEARVSVLDRGFLFGDGVYEVIPVYGGKGFLRDRHLTRLENSLAATRIENPHVRAQWENLLDEVIRRNGGGNQGIYLQVTRGSAPRLHAFPKGISPTVLMTSQPLALSAHPSPAKTITRPDIRWGRCDIKSIALIGNILLRQEATDVGCLETILIRDGRITEGAASNVFIVRQGRVMTPPASPLLLRGITRDFVIEQCAEANLPIHEVTVSEAALRDADEAWITGSLMGIAPVVEIDGAPVGSGRPGPLWEKIHALFRRCWRDSGQSRPDP</sequence>
<dbReference type="GO" id="GO:0046656">
    <property type="term" value="P:folic acid biosynthetic process"/>
    <property type="evidence" value="ECO:0007669"/>
    <property type="project" value="UniProtKB-KW"/>
</dbReference>
<comment type="catalytic activity">
    <reaction evidence="7">
        <text>4-amino-4-deoxychorismate = 4-aminobenzoate + pyruvate + H(+)</text>
        <dbReference type="Rhea" id="RHEA:16201"/>
        <dbReference type="ChEBI" id="CHEBI:15361"/>
        <dbReference type="ChEBI" id="CHEBI:15378"/>
        <dbReference type="ChEBI" id="CHEBI:17836"/>
        <dbReference type="ChEBI" id="CHEBI:58406"/>
        <dbReference type="EC" id="4.1.3.38"/>
    </reaction>
</comment>
<evidence type="ECO:0000256" key="12">
    <source>
        <dbReference type="RuleBase" id="RU004516"/>
    </source>
</evidence>
<evidence type="ECO:0000256" key="5">
    <source>
        <dbReference type="ARBA" id="ARBA00035633"/>
    </source>
</evidence>
<dbReference type="InterPro" id="IPR001544">
    <property type="entry name" value="Aminotrans_IV"/>
</dbReference>
<dbReference type="Gene3D" id="3.20.10.10">
    <property type="entry name" value="D-amino Acid Aminotransferase, subunit A, domain 2"/>
    <property type="match status" value="1"/>
</dbReference>
<evidence type="ECO:0000256" key="8">
    <source>
        <dbReference type="ARBA" id="ARBA00054027"/>
    </source>
</evidence>
<reference evidence="13" key="1">
    <citation type="submission" date="2019-02" db="EMBL/GenBank/DDBJ databases">
        <authorList>
            <person name="Gruber-Vodicka R. H."/>
            <person name="Seah K. B. B."/>
        </authorList>
    </citation>
    <scope>NUCLEOTIDE SEQUENCE</scope>
    <source>
        <strain evidence="13">BECK_BZ123</strain>
    </source>
</reference>
<dbReference type="SUPFAM" id="SSF56752">
    <property type="entry name" value="D-aminoacid aminotransferase-like PLP-dependent enzymes"/>
    <property type="match status" value="1"/>
</dbReference>
<dbReference type="InterPro" id="IPR050571">
    <property type="entry name" value="Class-IV_PLP-Dep_Aminotrnsfr"/>
</dbReference>
<dbReference type="PROSITE" id="PS00770">
    <property type="entry name" value="AA_TRANSFER_CLASS_4"/>
    <property type="match status" value="1"/>
</dbReference>
<dbReference type="InterPro" id="IPR043131">
    <property type="entry name" value="BCAT-like_N"/>
</dbReference>
<evidence type="ECO:0000256" key="10">
    <source>
        <dbReference type="ARBA" id="ARBA00080135"/>
    </source>
</evidence>
<evidence type="ECO:0000256" key="2">
    <source>
        <dbReference type="ARBA" id="ARBA00009320"/>
    </source>
</evidence>
<dbReference type="Pfam" id="PF01063">
    <property type="entry name" value="Aminotran_4"/>
    <property type="match status" value="1"/>
</dbReference>
<protein>
    <recommendedName>
        <fullName evidence="9">Aminodeoxychorismate lyase</fullName>
        <ecNumber evidence="6">4.1.3.38</ecNumber>
    </recommendedName>
    <alternativeName>
        <fullName evidence="10">4-amino-4-deoxychorismate lyase</fullName>
    </alternativeName>
</protein>
<dbReference type="AlphaFoldDB" id="A0A450Y999"/>
<proteinExistence type="inferred from homology"/>
<dbReference type="GO" id="GO:0008652">
    <property type="term" value="P:amino acid biosynthetic process"/>
    <property type="evidence" value="ECO:0007669"/>
    <property type="project" value="UniProtKB-ARBA"/>
</dbReference>
<dbReference type="PANTHER" id="PTHR42743:SF10">
    <property type="entry name" value="D-ALANINE AMINOTRANSFERASE"/>
    <property type="match status" value="1"/>
</dbReference>
<comment type="cofactor">
    <cofactor evidence="1 12">
        <name>pyridoxal 5'-phosphate</name>
        <dbReference type="ChEBI" id="CHEBI:597326"/>
    </cofactor>
</comment>
<comment type="pathway">
    <text evidence="5">Cofactor biosynthesis; tetrahydrofolate biosynthesis; 4-aminobenzoate from chorismate: step 2/2.</text>
</comment>
<dbReference type="CDD" id="cd01558">
    <property type="entry name" value="D-AAT_like"/>
    <property type="match status" value="1"/>
</dbReference>
<evidence type="ECO:0000313" key="13">
    <source>
        <dbReference type="EMBL" id="VFK38107.1"/>
    </source>
</evidence>
<dbReference type="InterPro" id="IPR018300">
    <property type="entry name" value="Aminotrans_IV_CS"/>
</dbReference>
<accession>A0A450Y999</accession>
<comment type="similarity">
    <text evidence="2 11">Belongs to the class-IV pyridoxal-phosphate-dependent aminotransferase family.</text>
</comment>
<evidence type="ECO:0000256" key="9">
    <source>
        <dbReference type="ARBA" id="ARBA00069174"/>
    </source>
</evidence>
<gene>
    <name evidence="13" type="ORF">BECKTC1821D_GA0114238_100367</name>
</gene>
<evidence type="ECO:0000256" key="6">
    <source>
        <dbReference type="ARBA" id="ARBA00035676"/>
    </source>
</evidence>
<dbReference type="PANTHER" id="PTHR42743">
    <property type="entry name" value="AMINO-ACID AMINOTRANSFERASE"/>
    <property type="match status" value="1"/>
</dbReference>